<evidence type="ECO:0000313" key="13">
    <source>
        <dbReference type="EMBL" id="GAO47125.1"/>
    </source>
</evidence>
<accession>A0A0E9NCI3</accession>
<dbReference type="PIRSF" id="PIRSF017126">
    <property type="entry name" value="Condensin_H"/>
    <property type="match status" value="1"/>
</dbReference>
<feature type="compositionally biased region" description="Acidic residues" evidence="12">
    <location>
        <begin position="180"/>
        <end position="192"/>
    </location>
</feature>
<reference evidence="13 14" key="1">
    <citation type="journal article" date="2011" name="J. Gen. Appl. Microbiol.">
        <title>Draft genome sequencing of the enigmatic yeast Saitoella complicata.</title>
        <authorList>
            <person name="Nishida H."/>
            <person name="Hamamoto M."/>
            <person name="Sugiyama J."/>
        </authorList>
    </citation>
    <scope>NUCLEOTIDE SEQUENCE [LARGE SCALE GENOMIC DNA]</scope>
    <source>
        <strain evidence="13 14">NRRL Y-17804</strain>
    </source>
</reference>
<dbReference type="AlphaFoldDB" id="A0A0E9NCI3"/>
<dbReference type="RefSeq" id="XP_019026404.1">
    <property type="nucleotide sequence ID" value="XM_019167276.1"/>
</dbReference>
<evidence type="ECO:0000256" key="8">
    <source>
        <dbReference type="ARBA" id="ARBA00022776"/>
    </source>
</evidence>
<dbReference type="GO" id="GO:0007076">
    <property type="term" value="P:mitotic chromosome condensation"/>
    <property type="evidence" value="ECO:0007669"/>
    <property type="project" value="InterPro"/>
</dbReference>
<reference evidence="13 14" key="3">
    <citation type="journal article" date="2015" name="Genome Announc.">
        <title>Draft Genome Sequence of the Archiascomycetous Yeast Saitoella complicata.</title>
        <authorList>
            <person name="Yamauchi K."/>
            <person name="Kondo S."/>
            <person name="Hamamoto M."/>
            <person name="Takahashi Y."/>
            <person name="Ogura Y."/>
            <person name="Hayashi T."/>
            <person name="Nishida H."/>
        </authorList>
    </citation>
    <scope>NUCLEOTIDE SEQUENCE [LARGE SCALE GENOMIC DNA]</scope>
    <source>
        <strain evidence="13 14">NRRL Y-17804</strain>
    </source>
</reference>
<sequence>MPRIRAAPSTPSTPARGSPLKHACIPTNDDENEKAARRAVRVAQDDLRRSTIVAAASPRKQSMAVGGPSTPARKVNSVDPAGVGRSPVPKVPVLANFEEWMKMATDNKINAANSWNFALIDYFHEMSLLREGDSINFQKASCTLDGCVKIYTSRVDSVATDTTKLLSGLATSKQSRDEEDRGEGEGDEDDEDREKNPKRRAARAEATLVKDFSSIQLKKFDLEFSVDPLFKKTSADFDEGGAKGLLLNHLGINEEGKIIFDASDAVPADADDVLPEVKEEDEGGNTIDIAALGAKFFADMDALDDMDVCPSLKNFEFPVDGSTITFDLPDLKLPDLTDDAASEIDGNVMGDDDAHGFGEPLEGFDNDDDVAFGEGGDAWAQTELPPNYDGGENEQLLLEEGAEPLKDLEQKDGFVMSLNSEGSEEGIFAYFDEALRKNWAGPEHWRISRLKKASTSTGTEPKKKKEKEVFSIDFYGDDVDEDVLFAPGGANINMSKAQQMQRSRHLLPDDMGFSSKDLLRLFLKPKATLQNRKKKLVAGGEKEVNEHDMDEKFWAERAAQNAEDDVPSGPSYDAAFFDDGNADAGFGPEMDDDDDGFADAAETLSQAAELKEEMDFGSQLVSQGRKMRPEYVNYARVAKKVDVKKLKDNIWSNLAITIPDNDDPTPTPEPSLSQGEEKKFTQVIQDLQKVYPQKEMEDVSTSFCFICLLHLANEKGLIIQNEGVGNMEELIIRKDMTVGAIDTY</sequence>
<evidence type="ECO:0000256" key="9">
    <source>
        <dbReference type="ARBA" id="ARBA00023067"/>
    </source>
</evidence>
<comment type="function">
    <text evidence="11">Regulatory subunit of the condensin complex, a complex required for conversion of interphase chromatin into mitotic-like condense chromosomes.</text>
</comment>
<keyword evidence="8 11" id="KW-0498">Mitosis</keyword>
<feature type="region of interest" description="Disordered" evidence="12">
    <location>
        <begin position="1"/>
        <end position="37"/>
    </location>
</feature>
<comment type="similarity">
    <text evidence="3 11">Belongs to the CND2 (condensin subunit 2) family.</text>
</comment>
<evidence type="ECO:0000256" key="12">
    <source>
        <dbReference type="SAM" id="MobiDB-lite"/>
    </source>
</evidence>
<name>A0A0E9NCI3_SAICN</name>
<keyword evidence="10 11" id="KW-0131">Cell cycle</keyword>
<evidence type="ECO:0000256" key="4">
    <source>
        <dbReference type="ARBA" id="ARBA00016065"/>
    </source>
</evidence>
<dbReference type="PANTHER" id="PTHR13108">
    <property type="entry name" value="CONDENSIN COMPLEX SUBUNIT 2"/>
    <property type="match status" value="1"/>
</dbReference>
<evidence type="ECO:0000256" key="11">
    <source>
        <dbReference type="PIRNR" id="PIRNR017126"/>
    </source>
</evidence>
<evidence type="ECO:0000256" key="5">
    <source>
        <dbReference type="ARBA" id="ARBA00022454"/>
    </source>
</evidence>
<dbReference type="STRING" id="698492.A0A0E9NCI3"/>
<dbReference type="Pfam" id="PF05786">
    <property type="entry name" value="Cnd2"/>
    <property type="match status" value="1"/>
</dbReference>
<evidence type="ECO:0000256" key="7">
    <source>
        <dbReference type="ARBA" id="ARBA00022618"/>
    </source>
</evidence>
<keyword evidence="14" id="KW-1185">Reference proteome</keyword>
<feature type="region of interest" description="Disordered" evidence="12">
    <location>
        <begin position="56"/>
        <end position="83"/>
    </location>
</feature>
<feature type="region of interest" description="Disordered" evidence="12">
    <location>
        <begin position="657"/>
        <end position="677"/>
    </location>
</feature>
<dbReference type="InterPro" id="IPR022816">
    <property type="entry name" value="Condensin_barren_su2"/>
</dbReference>
<feature type="region of interest" description="Disordered" evidence="12">
    <location>
        <begin position="169"/>
        <end position="201"/>
    </location>
</feature>
<dbReference type="OrthoDB" id="362021at2759"/>
<dbReference type="Proteomes" id="UP000033140">
    <property type="component" value="Unassembled WGS sequence"/>
</dbReference>
<dbReference type="GO" id="GO:0051301">
    <property type="term" value="P:cell division"/>
    <property type="evidence" value="ECO:0007669"/>
    <property type="project" value="UniProtKB-KW"/>
</dbReference>
<dbReference type="GO" id="GO:0003682">
    <property type="term" value="F:chromatin binding"/>
    <property type="evidence" value="ECO:0007669"/>
    <property type="project" value="TreeGrafter"/>
</dbReference>
<dbReference type="PANTHER" id="PTHR13108:SF9">
    <property type="entry name" value="CONDENSIN COMPLEX SUBUNIT 2"/>
    <property type="match status" value="1"/>
</dbReference>
<keyword evidence="7 11" id="KW-0132">Cell division</keyword>
<proteinExistence type="inferred from homology"/>
<comment type="subcellular location">
    <subcellularLocation>
        <location evidence="1">Chromosome</location>
    </subcellularLocation>
    <subcellularLocation>
        <location evidence="2">Cytoplasm</location>
    </subcellularLocation>
</comment>
<evidence type="ECO:0000256" key="1">
    <source>
        <dbReference type="ARBA" id="ARBA00004286"/>
    </source>
</evidence>
<evidence type="ECO:0000256" key="10">
    <source>
        <dbReference type="ARBA" id="ARBA00023306"/>
    </source>
</evidence>
<keyword evidence="5" id="KW-0158">Chromosome</keyword>
<evidence type="ECO:0000313" key="14">
    <source>
        <dbReference type="Proteomes" id="UP000033140"/>
    </source>
</evidence>
<organism evidence="13 14">
    <name type="scientific">Saitoella complicata (strain BCRC 22490 / CBS 7301 / JCM 7358 / NBRC 10748 / NRRL Y-17804)</name>
    <dbReference type="NCBI Taxonomy" id="698492"/>
    <lineage>
        <taxon>Eukaryota</taxon>
        <taxon>Fungi</taxon>
        <taxon>Dikarya</taxon>
        <taxon>Ascomycota</taxon>
        <taxon>Taphrinomycotina</taxon>
        <taxon>Taphrinomycotina incertae sedis</taxon>
        <taxon>Saitoella</taxon>
    </lineage>
</organism>
<evidence type="ECO:0000256" key="6">
    <source>
        <dbReference type="ARBA" id="ARBA00022490"/>
    </source>
</evidence>
<dbReference type="OMA" id="FRKTCAD"/>
<protein>
    <recommendedName>
        <fullName evidence="4 11">Condensin complex subunit 2</fullName>
    </recommendedName>
</protein>
<comment type="caution">
    <text evidence="13">The sequence shown here is derived from an EMBL/GenBank/DDBJ whole genome shotgun (WGS) entry which is preliminary data.</text>
</comment>
<keyword evidence="9 11" id="KW-0226">DNA condensation</keyword>
<keyword evidence="6" id="KW-0963">Cytoplasm</keyword>
<dbReference type="GO" id="GO:0005737">
    <property type="term" value="C:cytoplasm"/>
    <property type="evidence" value="ECO:0007669"/>
    <property type="project" value="UniProtKB-SubCell"/>
</dbReference>
<reference evidence="13 14" key="2">
    <citation type="journal article" date="2014" name="J. Gen. Appl. Microbiol.">
        <title>The early diverging ascomycetous budding yeast Saitoella complicata has three histone deacetylases belonging to the Clr6, Hos2, and Rpd3 lineages.</title>
        <authorList>
            <person name="Nishida H."/>
            <person name="Matsumoto T."/>
            <person name="Kondo S."/>
            <person name="Hamamoto M."/>
            <person name="Yoshikawa H."/>
        </authorList>
    </citation>
    <scope>NUCLEOTIDE SEQUENCE [LARGE SCALE GENOMIC DNA]</scope>
    <source>
        <strain evidence="13 14">NRRL Y-17804</strain>
    </source>
</reference>
<dbReference type="EMBL" id="BACD03000007">
    <property type="protein sequence ID" value="GAO47125.1"/>
    <property type="molecule type" value="Genomic_DNA"/>
</dbReference>
<dbReference type="GO" id="GO:0000796">
    <property type="term" value="C:condensin complex"/>
    <property type="evidence" value="ECO:0007669"/>
    <property type="project" value="InterPro"/>
</dbReference>
<gene>
    <name evidence="13" type="ORF">G7K_1336-t1</name>
</gene>
<evidence type="ECO:0000256" key="3">
    <source>
        <dbReference type="ARBA" id="ARBA00009471"/>
    </source>
</evidence>
<evidence type="ECO:0000256" key="2">
    <source>
        <dbReference type="ARBA" id="ARBA00004496"/>
    </source>
</evidence>